<keyword evidence="3" id="KW-1185">Reference proteome</keyword>
<gene>
    <name evidence="2" type="ORF">ACFQ11_18315</name>
</gene>
<proteinExistence type="predicted"/>
<protein>
    <submittedName>
        <fullName evidence="2">Uncharacterized protein</fullName>
    </submittedName>
</protein>
<comment type="caution">
    <text evidence="2">The sequence shown here is derived from an EMBL/GenBank/DDBJ whole genome shotgun (WGS) entry which is preliminary data.</text>
</comment>
<feature type="region of interest" description="Disordered" evidence="1">
    <location>
        <begin position="42"/>
        <end position="78"/>
    </location>
</feature>
<evidence type="ECO:0000313" key="3">
    <source>
        <dbReference type="Proteomes" id="UP001596972"/>
    </source>
</evidence>
<reference evidence="3" key="1">
    <citation type="journal article" date="2019" name="Int. J. Syst. Evol. Microbiol.">
        <title>The Global Catalogue of Microorganisms (GCM) 10K type strain sequencing project: providing services to taxonomists for standard genome sequencing and annotation.</title>
        <authorList>
            <consortium name="The Broad Institute Genomics Platform"/>
            <consortium name="The Broad Institute Genome Sequencing Center for Infectious Disease"/>
            <person name="Wu L."/>
            <person name="Ma J."/>
        </authorList>
    </citation>
    <scope>NUCLEOTIDE SEQUENCE [LARGE SCALE GENOMIC DNA]</scope>
    <source>
        <strain evidence="3">JCM 31202</strain>
    </source>
</reference>
<accession>A0ABW3EPS6</accession>
<evidence type="ECO:0000313" key="2">
    <source>
        <dbReference type="EMBL" id="MFD0902359.1"/>
    </source>
</evidence>
<dbReference type="EMBL" id="JBHTJA010000034">
    <property type="protein sequence ID" value="MFD0902359.1"/>
    <property type="molecule type" value="Genomic_DNA"/>
</dbReference>
<evidence type="ECO:0000256" key="1">
    <source>
        <dbReference type="SAM" id="MobiDB-lite"/>
    </source>
</evidence>
<name>A0ABW3EPS6_9ACTN</name>
<dbReference type="Proteomes" id="UP001596972">
    <property type="component" value="Unassembled WGS sequence"/>
</dbReference>
<dbReference type="RefSeq" id="WP_378300056.1">
    <property type="nucleotide sequence ID" value="NZ_JBHTJA010000034.1"/>
</dbReference>
<organism evidence="2 3">
    <name type="scientific">Actinomadura sediminis</name>
    <dbReference type="NCBI Taxonomy" id="1038904"/>
    <lineage>
        <taxon>Bacteria</taxon>
        <taxon>Bacillati</taxon>
        <taxon>Actinomycetota</taxon>
        <taxon>Actinomycetes</taxon>
        <taxon>Streptosporangiales</taxon>
        <taxon>Thermomonosporaceae</taxon>
        <taxon>Actinomadura</taxon>
    </lineage>
</organism>
<feature type="compositionally biased region" description="Basic and acidic residues" evidence="1">
    <location>
        <begin position="61"/>
        <end position="78"/>
    </location>
</feature>
<sequence>MSPDEAAADLIARHLNGRLAPHIDPRLVAAHLVDLLREHGWRPIPRPEPITAQGPGAPPTREWREVADRIRNRQEDPR</sequence>